<name>A0A9E5DL58_9EURY</name>
<keyword evidence="11" id="KW-1185">Reference proteome</keyword>
<sequence length="487" mass="52864">MVLNTDEDYPQMGLNSKENKFSVNKNNTKKILFVLLLGGFMSMLSETALSIVFPHIMLQYNISAGTVQWLTTIYVLVSGIVFLISAFLIERFSTRKLFMSSMIFLIIGTIVSGVSSNFPVLFAGRVIQAVGTGILVPLIFNTILILIPRQKQGLVMGLVSLVILSAPMFAPVFMGFLMGFMDWHWFFLLVLVFFIATAVLGLSFLKNVTEVTRPKLDILSVILAAVGFGGIIMGFSGLGDYGLSLNVILPLIIGIVSLIIFAARQLTMEHPLLDLHVFKYPFFTIGIIINVINVMVVFAVVIILPMYMQNGLGTTSFVASLVMLPGSILNCLLPLLAGHIYDRHGPKIIVSSGLAVMCISMIFLSNLSVSTTLAAVLIINCGLYIGSALLMSPNQTNTLGNLDSKHYASGSAIMTSLQQMGGAIGSSLFVSFMSFGQHSYLQNIITPDPAQQISALISGVNFSFLIGAIILAFVFLLSLFLKKEVHA</sequence>
<dbReference type="PRINTS" id="PR01036">
    <property type="entry name" value="TCRTETB"/>
</dbReference>
<feature type="transmembrane region" description="Helical" evidence="7">
    <location>
        <begin position="31"/>
        <end position="57"/>
    </location>
</feature>
<keyword evidence="3" id="KW-1003">Cell membrane</keyword>
<feature type="transmembrane region" description="Helical" evidence="7">
    <location>
        <begin position="216"/>
        <end position="235"/>
    </location>
</feature>
<feature type="transmembrane region" description="Helical" evidence="7">
    <location>
        <begin position="282"/>
        <end position="304"/>
    </location>
</feature>
<evidence type="ECO:0000259" key="8">
    <source>
        <dbReference type="PROSITE" id="PS50850"/>
    </source>
</evidence>
<dbReference type="Proteomes" id="UP001068021">
    <property type="component" value="Unassembled WGS sequence"/>
</dbReference>
<evidence type="ECO:0000313" key="9">
    <source>
        <dbReference type="EMBL" id="MCZ3366314.1"/>
    </source>
</evidence>
<dbReference type="SUPFAM" id="SSF103473">
    <property type="entry name" value="MFS general substrate transporter"/>
    <property type="match status" value="1"/>
</dbReference>
<feature type="transmembrane region" description="Helical" evidence="7">
    <location>
        <begin position="373"/>
        <end position="391"/>
    </location>
</feature>
<evidence type="ECO:0000256" key="5">
    <source>
        <dbReference type="ARBA" id="ARBA00022989"/>
    </source>
</evidence>
<feature type="transmembrane region" description="Helical" evidence="7">
    <location>
        <begin position="126"/>
        <end position="147"/>
    </location>
</feature>
<evidence type="ECO:0000256" key="1">
    <source>
        <dbReference type="ARBA" id="ARBA00004651"/>
    </source>
</evidence>
<keyword evidence="5 7" id="KW-1133">Transmembrane helix</keyword>
<evidence type="ECO:0000313" key="10">
    <source>
        <dbReference type="EMBL" id="MCZ3371822.1"/>
    </source>
</evidence>
<feature type="transmembrane region" description="Helical" evidence="7">
    <location>
        <begin position="183"/>
        <end position="204"/>
    </location>
</feature>
<feature type="transmembrane region" description="Helical" evidence="7">
    <location>
        <begin position="348"/>
        <end position="367"/>
    </location>
</feature>
<dbReference type="PROSITE" id="PS50850">
    <property type="entry name" value="MFS"/>
    <property type="match status" value="1"/>
</dbReference>
<feature type="transmembrane region" description="Helical" evidence="7">
    <location>
        <begin position="316"/>
        <end position="336"/>
    </location>
</feature>
<evidence type="ECO:0000256" key="6">
    <source>
        <dbReference type="ARBA" id="ARBA00023136"/>
    </source>
</evidence>
<dbReference type="EMBL" id="JAPVER010000020">
    <property type="protein sequence ID" value="MCZ3366314.1"/>
    <property type="molecule type" value="Genomic_DNA"/>
</dbReference>
<evidence type="ECO:0000256" key="7">
    <source>
        <dbReference type="SAM" id="Phobius"/>
    </source>
</evidence>
<comment type="subcellular location">
    <subcellularLocation>
        <location evidence="1">Cell membrane</location>
        <topology evidence="1">Multi-pass membrane protein</topology>
    </subcellularLocation>
</comment>
<dbReference type="GO" id="GO:0022857">
    <property type="term" value="F:transmembrane transporter activity"/>
    <property type="evidence" value="ECO:0007669"/>
    <property type="project" value="InterPro"/>
</dbReference>
<protein>
    <submittedName>
        <fullName evidence="9">DHA2 family efflux MFS transporter permease subunit</fullName>
    </submittedName>
</protein>
<dbReference type="Gene3D" id="1.20.1720.10">
    <property type="entry name" value="Multidrug resistance protein D"/>
    <property type="match status" value="1"/>
</dbReference>
<feature type="domain" description="Major facilitator superfamily (MFS) profile" evidence="8">
    <location>
        <begin position="31"/>
        <end position="486"/>
    </location>
</feature>
<organism evidence="9 11">
    <name type="scientific">Methanobacterium veterum</name>
    <dbReference type="NCBI Taxonomy" id="408577"/>
    <lineage>
        <taxon>Archaea</taxon>
        <taxon>Methanobacteriati</taxon>
        <taxon>Methanobacteriota</taxon>
        <taxon>Methanomada group</taxon>
        <taxon>Methanobacteria</taxon>
        <taxon>Methanobacteriales</taxon>
        <taxon>Methanobacteriaceae</taxon>
        <taxon>Methanobacterium</taxon>
    </lineage>
</organism>
<dbReference type="InterPro" id="IPR036259">
    <property type="entry name" value="MFS_trans_sf"/>
</dbReference>
<dbReference type="InterPro" id="IPR004638">
    <property type="entry name" value="EmrB-like"/>
</dbReference>
<comment type="caution">
    <text evidence="9">The sequence shown here is derived from an EMBL/GenBank/DDBJ whole genome shotgun (WGS) entry which is preliminary data.</text>
</comment>
<evidence type="ECO:0000256" key="3">
    <source>
        <dbReference type="ARBA" id="ARBA00022475"/>
    </source>
</evidence>
<feature type="transmembrane region" description="Helical" evidence="7">
    <location>
        <begin position="154"/>
        <end position="177"/>
    </location>
</feature>
<dbReference type="EMBL" id="JAPVES010000029">
    <property type="protein sequence ID" value="MCZ3371822.1"/>
    <property type="molecule type" value="Genomic_DNA"/>
</dbReference>
<dbReference type="GO" id="GO:0005886">
    <property type="term" value="C:plasma membrane"/>
    <property type="evidence" value="ECO:0007669"/>
    <property type="project" value="UniProtKB-SubCell"/>
</dbReference>
<dbReference type="NCBIfam" id="TIGR00711">
    <property type="entry name" value="efflux_EmrB"/>
    <property type="match status" value="1"/>
</dbReference>
<keyword evidence="2" id="KW-0813">Transport</keyword>
<dbReference type="InterPro" id="IPR011701">
    <property type="entry name" value="MFS"/>
</dbReference>
<proteinExistence type="predicted"/>
<feature type="transmembrane region" description="Helical" evidence="7">
    <location>
        <begin position="101"/>
        <end position="120"/>
    </location>
</feature>
<dbReference type="Gene3D" id="1.20.1250.20">
    <property type="entry name" value="MFS general substrate transporter like domains"/>
    <property type="match status" value="1"/>
</dbReference>
<dbReference type="PANTHER" id="PTHR42718:SF43">
    <property type="entry name" value="LINCOMYCIN RESISTANCE PROTEIN LMRB"/>
    <property type="match status" value="1"/>
</dbReference>
<keyword evidence="4 7" id="KW-0812">Transmembrane</keyword>
<dbReference type="RefSeq" id="WP_084689204.1">
    <property type="nucleotide sequence ID" value="NZ_JAPVER010000020.1"/>
</dbReference>
<evidence type="ECO:0000256" key="4">
    <source>
        <dbReference type="ARBA" id="ARBA00022692"/>
    </source>
</evidence>
<dbReference type="Proteomes" id="UP001074446">
    <property type="component" value="Unassembled WGS sequence"/>
</dbReference>
<evidence type="ECO:0000313" key="11">
    <source>
        <dbReference type="Proteomes" id="UP001068021"/>
    </source>
</evidence>
<dbReference type="Pfam" id="PF07690">
    <property type="entry name" value="MFS_1"/>
    <property type="match status" value="1"/>
</dbReference>
<keyword evidence="6 7" id="KW-0472">Membrane</keyword>
<feature type="transmembrane region" description="Helical" evidence="7">
    <location>
        <begin position="69"/>
        <end position="89"/>
    </location>
</feature>
<gene>
    <name evidence="10" type="ORF">O3H35_04190</name>
    <name evidence="9" type="ORF">O3H54_10525</name>
</gene>
<dbReference type="AlphaFoldDB" id="A0A9E5DL58"/>
<accession>A0A9E5DL58</accession>
<dbReference type="PANTHER" id="PTHR42718">
    <property type="entry name" value="MAJOR FACILITATOR SUPERFAMILY MULTIDRUG TRANSPORTER MFSC"/>
    <property type="match status" value="1"/>
</dbReference>
<evidence type="ECO:0000256" key="2">
    <source>
        <dbReference type="ARBA" id="ARBA00022448"/>
    </source>
</evidence>
<dbReference type="InterPro" id="IPR020846">
    <property type="entry name" value="MFS_dom"/>
</dbReference>
<reference evidence="9" key="1">
    <citation type="submission" date="2022-12" db="EMBL/GenBank/DDBJ databases">
        <title>Reclassification of two methanogenic archaea species isolated from the Kolyma lowland permafrost.</title>
        <authorList>
            <person name="Trubitsyn V.E."/>
            <person name="Rivkina E.M."/>
            <person name="Shcherbakova V.A."/>
        </authorList>
    </citation>
    <scope>NUCLEOTIDE SEQUENCE</scope>
    <source>
        <strain evidence="9">M2</strain>
        <strain evidence="10">MK4</strain>
    </source>
</reference>
<feature type="transmembrane region" description="Helical" evidence="7">
    <location>
        <begin position="455"/>
        <end position="481"/>
    </location>
</feature>
<feature type="transmembrane region" description="Helical" evidence="7">
    <location>
        <begin position="241"/>
        <end position="261"/>
    </location>
</feature>